<name>A0A5B0SKM6_PUCGR</name>
<protein>
    <recommendedName>
        <fullName evidence="5">Plasmodium RESA N-terminal domain-containing protein</fullName>
    </recommendedName>
</protein>
<evidence type="ECO:0000313" key="3">
    <source>
        <dbReference type="EMBL" id="KAA1138360.1"/>
    </source>
</evidence>
<dbReference type="AlphaFoldDB" id="A0A5B0SKM6"/>
<evidence type="ECO:0000256" key="2">
    <source>
        <dbReference type="SAM" id="Phobius"/>
    </source>
</evidence>
<feature type="compositionally biased region" description="Basic and acidic residues" evidence="1">
    <location>
        <begin position="105"/>
        <end position="116"/>
    </location>
</feature>
<comment type="caution">
    <text evidence="3">The sequence shown here is derived from an EMBL/GenBank/DDBJ whole genome shotgun (WGS) entry which is preliminary data.</text>
</comment>
<dbReference type="Proteomes" id="UP000325313">
    <property type="component" value="Unassembled WGS sequence"/>
</dbReference>
<organism evidence="3 4">
    <name type="scientific">Puccinia graminis f. sp. tritici</name>
    <dbReference type="NCBI Taxonomy" id="56615"/>
    <lineage>
        <taxon>Eukaryota</taxon>
        <taxon>Fungi</taxon>
        <taxon>Dikarya</taxon>
        <taxon>Basidiomycota</taxon>
        <taxon>Pucciniomycotina</taxon>
        <taxon>Pucciniomycetes</taxon>
        <taxon>Pucciniales</taxon>
        <taxon>Pucciniaceae</taxon>
        <taxon>Puccinia</taxon>
    </lineage>
</organism>
<keyword evidence="2" id="KW-1133">Transmembrane helix</keyword>
<proteinExistence type="predicted"/>
<evidence type="ECO:0000313" key="4">
    <source>
        <dbReference type="Proteomes" id="UP000325313"/>
    </source>
</evidence>
<evidence type="ECO:0000256" key="1">
    <source>
        <dbReference type="SAM" id="MobiDB-lite"/>
    </source>
</evidence>
<keyword evidence="2" id="KW-0472">Membrane</keyword>
<keyword evidence="2" id="KW-0812">Transmembrane</keyword>
<accession>A0A5B0SKM6</accession>
<reference evidence="3 4" key="1">
    <citation type="submission" date="2019-05" db="EMBL/GenBank/DDBJ databases">
        <title>Emergence of the Ug99 lineage of the wheat stem rust pathogen through somatic hybridization.</title>
        <authorList>
            <person name="Li F."/>
            <person name="Upadhyaya N.M."/>
            <person name="Sperschneider J."/>
            <person name="Matny O."/>
            <person name="Nguyen-Phuc H."/>
            <person name="Mago R."/>
            <person name="Raley C."/>
            <person name="Miller M.E."/>
            <person name="Silverstein K.A.T."/>
            <person name="Henningsen E."/>
            <person name="Hirsch C.D."/>
            <person name="Visser B."/>
            <person name="Pretorius Z.A."/>
            <person name="Steffenson B.J."/>
            <person name="Schwessinger B."/>
            <person name="Dodds P.N."/>
            <person name="Figueroa M."/>
        </authorList>
    </citation>
    <scope>NUCLEOTIDE SEQUENCE [LARGE SCALE GENOMIC DNA]</scope>
    <source>
        <strain evidence="3 4">Ug99</strain>
    </source>
</reference>
<evidence type="ECO:0008006" key="5">
    <source>
        <dbReference type="Google" id="ProtNLM"/>
    </source>
</evidence>
<sequence length="281" mass="32149">MKKIYHQKQTGMIIYPRTLAVYGALIVLITAISIESSSTRLFKRVPNAQENIHLAFTEPVESTLDSSRMTSDAEPEVEQSSSCDSFDDLKSHKKAPPNSGGDDDQGGHSHIDEDTNNHSQRNTADLVGSPNRADQGMIKPPQHMKTEDRMVTFKYFITTLKHVFNLDSDKLLAQLNTWLKVSLGQNNNTGPLFNLSDMIHHTLEFMRVSSDKEGFLKLYEGRSEMEMKRHLMGKFDYMCVQIRNFCNQHCQHNWRGWLSVSQFNWNVHNQFTLGLIPTNET</sequence>
<feature type="region of interest" description="Disordered" evidence="1">
    <location>
        <begin position="61"/>
        <end position="140"/>
    </location>
</feature>
<feature type="transmembrane region" description="Helical" evidence="2">
    <location>
        <begin position="12"/>
        <end position="34"/>
    </location>
</feature>
<gene>
    <name evidence="3" type="ORF">PGTUg99_032860</name>
</gene>
<dbReference type="EMBL" id="VDEP01000003">
    <property type="protein sequence ID" value="KAA1138360.1"/>
    <property type="molecule type" value="Genomic_DNA"/>
</dbReference>